<dbReference type="EMBL" id="JASCZI010060866">
    <property type="protein sequence ID" value="MED6136473.1"/>
    <property type="molecule type" value="Genomic_DNA"/>
</dbReference>
<evidence type="ECO:0000313" key="2">
    <source>
        <dbReference type="Proteomes" id="UP001341840"/>
    </source>
</evidence>
<reference evidence="1 2" key="1">
    <citation type="journal article" date="2023" name="Plants (Basel)">
        <title>Bridging the Gap: Combining Genomics and Transcriptomics Approaches to Understand Stylosanthes scabra, an Orphan Legume from the Brazilian Caatinga.</title>
        <authorList>
            <person name="Ferreira-Neto J.R.C."/>
            <person name="da Silva M.D."/>
            <person name="Binneck E."/>
            <person name="de Melo N.F."/>
            <person name="da Silva R.H."/>
            <person name="de Melo A.L.T.M."/>
            <person name="Pandolfi V."/>
            <person name="Bustamante F.O."/>
            <person name="Brasileiro-Vidal A.C."/>
            <person name="Benko-Iseppon A.M."/>
        </authorList>
    </citation>
    <scope>NUCLEOTIDE SEQUENCE [LARGE SCALE GENOMIC DNA]</scope>
    <source>
        <tissue evidence="1">Leaves</tissue>
    </source>
</reference>
<sequence>MARRCSENRTGSAGSTGKTENWSFVRSGSYAKTDWYQTGQNCEPSLHRFSDRSGSLNLGFHRVPKEKQFGGLQLGCRNNVPCANHITVLQTSSTANEYSQCRRNSLEDFNSEISQYATKKRNLGTWMHIIPNAFRNFAF</sequence>
<protein>
    <submittedName>
        <fullName evidence="1">Uncharacterized protein</fullName>
    </submittedName>
</protein>
<organism evidence="1 2">
    <name type="scientific">Stylosanthes scabra</name>
    <dbReference type="NCBI Taxonomy" id="79078"/>
    <lineage>
        <taxon>Eukaryota</taxon>
        <taxon>Viridiplantae</taxon>
        <taxon>Streptophyta</taxon>
        <taxon>Embryophyta</taxon>
        <taxon>Tracheophyta</taxon>
        <taxon>Spermatophyta</taxon>
        <taxon>Magnoliopsida</taxon>
        <taxon>eudicotyledons</taxon>
        <taxon>Gunneridae</taxon>
        <taxon>Pentapetalae</taxon>
        <taxon>rosids</taxon>
        <taxon>fabids</taxon>
        <taxon>Fabales</taxon>
        <taxon>Fabaceae</taxon>
        <taxon>Papilionoideae</taxon>
        <taxon>50 kb inversion clade</taxon>
        <taxon>dalbergioids sensu lato</taxon>
        <taxon>Dalbergieae</taxon>
        <taxon>Pterocarpus clade</taxon>
        <taxon>Stylosanthes</taxon>
    </lineage>
</organism>
<proteinExistence type="predicted"/>
<dbReference type="Proteomes" id="UP001341840">
    <property type="component" value="Unassembled WGS sequence"/>
</dbReference>
<evidence type="ECO:0000313" key="1">
    <source>
        <dbReference type="EMBL" id="MED6136473.1"/>
    </source>
</evidence>
<gene>
    <name evidence="1" type="ORF">PIB30_056431</name>
</gene>
<accession>A0ABU6SKJ2</accession>
<comment type="caution">
    <text evidence="1">The sequence shown here is derived from an EMBL/GenBank/DDBJ whole genome shotgun (WGS) entry which is preliminary data.</text>
</comment>
<name>A0ABU6SKJ2_9FABA</name>
<keyword evidence="2" id="KW-1185">Reference proteome</keyword>